<dbReference type="PANTHER" id="PTHR34478:SF2">
    <property type="entry name" value="MEMBRANE PROTEIN"/>
    <property type="match status" value="1"/>
</dbReference>
<dbReference type="Proteomes" id="UP000034292">
    <property type="component" value="Unassembled WGS sequence"/>
</dbReference>
<evidence type="ECO:0000256" key="2">
    <source>
        <dbReference type="ARBA" id="ARBA00008854"/>
    </source>
</evidence>
<evidence type="ECO:0000313" key="8">
    <source>
        <dbReference type="EMBL" id="KKR78137.1"/>
    </source>
</evidence>
<evidence type="ECO:0000256" key="5">
    <source>
        <dbReference type="ARBA" id="ARBA00023136"/>
    </source>
</evidence>
<dbReference type="Pfam" id="PF04011">
    <property type="entry name" value="LemA"/>
    <property type="match status" value="1"/>
</dbReference>
<organism evidence="8 9">
    <name type="scientific">Candidatus Curtissbacteria bacterium GW2011_GWA1_40_9</name>
    <dbReference type="NCBI Taxonomy" id="1618408"/>
    <lineage>
        <taxon>Bacteria</taxon>
        <taxon>Candidatus Curtissiibacteriota</taxon>
    </lineage>
</organism>
<name>A0A0G0WRZ9_9BACT</name>
<gene>
    <name evidence="8" type="ORF">UU23_C0003G0035</name>
</gene>
<evidence type="ECO:0000256" key="1">
    <source>
        <dbReference type="ARBA" id="ARBA00004167"/>
    </source>
</evidence>
<protein>
    <submittedName>
        <fullName evidence="8">LemA-like protein</fullName>
    </submittedName>
</protein>
<evidence type="ECO:0000313" key="9">
    <source>
        <dbReference type="Proteomes" id="UP000034292"/>
    </source>
</evidence>
<dbReference type="AlphaFoldDB" id="A0A0G0WRZ9"/>
<evidence type="ECO:0000256" key="6">
    <source>
        <dbReference type="SAM" id="Coils"/>
    </source>
</evidence>
<keyword evidence="5 7" id="KW-0472">Membrane</keyword>
<keyword evidence="4 7" id="KW-1133">Transmembrane helix</keyword>
<keyword evidence="3 7" id="KW-0812">Transmembrane</keyword>
<dbReference type="EMBL" id="LBZV01000003">
    <property type="protein sequence ID" value="KKR78137.1"/>
    <property type="molecule type" value="Genomic_DNA"/>
</dbReference>
<keyword evidence="6" id="KW-0175">Coiled coil</keyword>
<dbReference type="GO" id="GO:0016020">
    <property type="term" value="C:membrane"/>
    <property type="evidence" value="ECO:0007669"/>
    <property type="project" value="UniProtKB-SubCell"/>
</dbReference>
<sequence>MSLPVLITTGAIVILIVFIWSLYNGLIAARERIREAWSGIEIQLKRRSSLIPNLIETVKGYAKHEKTVFENVTKARSAMLGAKDPKQAAKADNMLTGALKTLFAIAENYPKLEASENFKELQQELSDTETKIAAARQFYNANVLDYNTKIKVFPNNMLASMFNFKGEEFFEAEEESKKEVKVSF</sequence>
<evidence type="ECO:0000256" key="4">
    <source>
        <dbReference type="ARBA" id="ARBA00022989"/>
    </source>
</evidence>
<comment type="subcellular location">
    <subcellularLocation>
        <location evidence="1">Membrane</location>
        <topology evidence="1">Single-pass membrane protein</topology>
    </subcellularLocation>
</comment>
<dbReference type="STRING" id="1618408.UU23_C0003G0035"/>
<evidence type="ECO:0000256" key="7">
    <source>
        <dbReference type="SAM" id="Phobius"/>
    </source>
</evidence>
<comment type="similarity">
    <text evidence="2">Belongs to the LemA family.</text>
</comment>
<feature type="transmembrane region" description="Helical" evidence="7">
    <location>
        <begin position="6"/>
        <end position="26"/>
    </location>
</feature>
<dbReference type="Gene3D" id="1.20.1440.20">
    <property type="entry name" value="LemA-like domain"/>
    <property type="match status" value="1"/>
</dbReference>
<evidence type="ECO:0000256" key="3">
    <source>
        <dbReference type="ARBA" id="ARBA00022692"/>
    </source>
</evidence>
<reference evidence="8 9" key="1">
    <citation type="journal article" date="2015" name="Nature">
        <title>rRNA introns, odd ribosomes, and small enigmatic genomes across a large radiation of phyla.</title>
        <authorList>
            <person name="Brown C.T."/>
            <person name="Hug L.A."/>
            <person name="Thomas B.C."/>
            <person name="Sharon I."/>
            <person name="Castelle C.J."/>
            <person name="Singh A."/>
            <person name="Wilkins M.J."/>
            <person name="Williams K.H."/>
            <person name="Banfield J.F."/>
        </authorList>
    </citation>
    <scope>NUCLEOTIDE SEQUENCE [LARGE SCALE GENOMIC DNA]</scope>
</reference>
<comment type="caution">
    <text evidence="8">The sequence shown here is derived from an EMBL/GenBank/DDBJ whole genome shotgun (WGS) entry which is preliminary data.</text>
</comment>
<dbReference type="PANTHER" id="PTHR34478">
    <property type="entry name" value="PROTEIN LEMA"/>
    <property type="match status" value="1"/>
</dbReference>
<proteinExistence type="inferred from homology"/>
<dbReference type="SUPFAM" id="SSF140478">
    <property type="entry name" value="LemA-like"/>
    <property type="match status" value="1"/>
</dbReference>
<dbReference type="InterPro" id="IPR007156">
    <property type="entry name" value="MamQ_LemA"/>
</dbReference>
<dbReference type="PATRIC" id="fig|1618408.3.peg.224"/>
<dbReference type="InterPro" id="IPR023353">
    <property type="entry name" value="LemA-like_dom_sf"/>
</dbReference>
<feature type="coiled-coil region" evidence="6">
    <location>
        <begin position="111"/>
        <end position="138"/>
    </location>
</feature>
<accession>A0A0G0WRZ9</accession>